<name>A0ABU5ER05_9BACT</name>
<accession>A0ABU5ER05</accession>
<dbReference type="EMBL" id="JAXBLV010000001">
    <property type="protein sequence ID" value="MDY3557600.1"/>
    <property type="molecule type" value="Genomic_DNA"/>
</dbReference>
<sequence length="121" mass="13224">MVGQWFQADTGDKLQRVEATTTYREDGTYELSAKVFSLKDGTMTVALKGAWRLQEGLLIVTVESESWGQAESPEFRYEKIVPGGKLAAGKSITAQLVSVSDTHLVLKDNESGATSVAERVR</sequence>
<evidence type="ECO:0008006" key="3">
    <source>
        <dbReference type="Google" id="ProtNLM"/>
    </source>
</evidence>
<dbReference type="Proteomes" id="UP001272242">
    <property type="component" value="Unassembled WGS sequence"/>
</dbReference>
<proteinExistence type="predicted"/>
<gene>
    <name evidence="1" type="ORF">R5W23_000127</name>
</gene>
<dbReference type="RefSeq" id="WP_320684653.1">
    <property type="nucleotide sequence ID" value="NZ_JAXBLV010000001.1"/>
</dbReference>
<comment type="caution">
    <text evidence="1">The sequence shown here is derived from an EMBL/GenBank/DDBJ whole genome shotgun (WGS) entry which is preliminary data.</text>
</comment>
<keyword evidence="2" id="KW-1185">Reference proteome</keyword>
<evidence type="ECO:0000313" key="2">
    <source>
        <dbReference type="Proteomes" id="UP001272242"/>
    </source>
</evidence>
<organism evidence="1 2">
    <name type="scientific">Gemmata algarum</name>
    <dbReference type="NCBI Taxonomy" id="2975278"/>
    <lineage>
        <taxon>Bacteria</taxon>
        <taxon>Pseudomonadati</taxon>
        <taxon>Planctomycetota</taxon>
        <taxon>Planctomycetia</taxon>
        <taxon>Gemmatales</taxon>
        <taxon>Gemmataceae</taxon>
        <taxon>Gemmata</taxon>
    </lineage>
</organism>
<evidence type="ECO:0000313" key="1">
    <source>
        <dbReference type="EMBL" id="MDY3557600.1"/>
    </source>
</evidence>
<reference evidence="2" key="1">
    <citation type="journal article" date="2023" name="Mar. Drugs">
        <title>Gemmata algarum, a Novel Planctomycete Isolated from an Algal Mat, Displays Antimicrobial Activity.</title>
        <authorList>
            <person name="Kumar G."/>
            <person name="Kallscheuer N."/>
            <person name="Kashif M."/>
            <person name="Ahamad S."/>
            <person name="Jagadeeshwari U."/>
            <person name="Pannikurungottu S."/>
            <person name="Haufschild T."/>
            <person name="Kabuu M."/>
            <person name="Sasikala C."/>
            <person name="Jogler C."/>
            <person name="Ramana C."/>
        </authorList>
    </citation>
    <scope>NUCLEOTIDE SEQUENCE [LARGE SCALE GENOMIC DNA]</scope>
    <source>
        <strain evidence="2">JC673</strain>
    </source>
</reference>
<protein>
    <recommendedName>
        <fullName evidence="3">Lipocalin-like domain-containing protein</fullName>
    </recommendedName>
</protein>